<dbReference type="KEGG" id="ade:Adeh_1011"/>
<sequence length="564" mass="61818">MSVRRACDSSRMDGAPFAGLGAADLPGTAAAEHALVPLRELLPYSPAELDRWFRGGEPEADELERMLAWASRGRGAIDVAIAEGLAALRHGERLASLGFHLDDYAREVLGIGKRAAEGLARLGTELPARPRLREALRSGRVGLRAAETVLAVATGDAEAFWVERAARQTVRELEDAVRRAGSGGPEDADEAWVTLRTQLPEAERIVVDAALEAAGRIMPGSTRSERLEALAQEYLAEFSTDGDHDGIRPLGPELRPAPAGERSRRAALESEPERWPLLEPVEDWPAPEVRFDDGASAQEIDRTLRELAAARATLEEVIGACAYAIRRSGMHLRLGFSSFRHYVEERLRLPPRTVEQRAEHEERLARSAGLREARRQGVSYERRRILAQLPDDEIAPWIPRAKALTCVALRRAVEGERERQLRAQRKVSVPLPRRVAVLLSAAFETVRKRVGRLVPAGSCLAILGAHFLGQWDHALKGSRSRSEQVRERDLGWCQVPGCSHRAAHAHHVLFRSQGGGDEAENQVALCAFHHLRCVHGGYLTVFGRAPDGLTWLLGGAPFSGMAGG</sequence>
<name>Q2IPQ4_ANADE</name>
<dbReference type="CDD" id="cd00085">
    <property type="entry name" value="HNHc"/>
    <property type="match status" value="1"/>
</dbReference>
<evidence type="ECO:0000313" key="2">
    <source>
        <dbReference type="EMBL" id="ABC80786.1"/>
    </source>
</evidence>
<evidence type="ECO:0000256" key="1">
    <source>
        <dbReference type="SAM" id="MobiDB-lite"/>
    </source>
</evidence>
<dbReference type="HOGENOM" id="CLU_493190_0_0_7"/>
<dbReference type="Gene3D" id="1.10.30.50">
    <property type="match status" value="1"/>
</dbReference>
<dbReference type="EMBL" id="CP000251">
    <property type="protein sequence ID" value="ABC80786.1"/>
    <property type="molecule type" value="Genomic_DNA"/>
</dbReference>
<feature type="compositionally biased region" description="Basic and acidic residues" evidence="1">
    <location>
        <begin position="261"/>
        <end position="271"/>
    </location>
</feature>
<reference evidence="2 3" key="1">
    <citation type="submission" date="2006-01" db="EMBL/GenBank/DDBJ databases">
        <title>Complete sequence of Anaeromyxobacter dehalogenans 2CP-C.</title>
        <authorList>
            <consortium name="US DOE Joint Genome Institute"/>
            <person name="Copeland A."/>
            <person name="Lucas S."/>
            <person name="Lapidus A."/>
            <person name="Barry K."/>
            <person name="Detter J.C."/>
            <person name="Glavina T."/>
            <person name="Hammon N."/>
            <person name="Israni S."/>
            <person name="Pitluck S."/>
            <person name="Brettin T."/>
            <person name="Bruce D."/>
            <person name="Han C."/>
            <person name="Tapia R."/>
            <person name="Gilna P."/>
            <person name="Kiss H."/>
            <person name="Schmutz J."/>
            <person name="Larimer F."/>
            <person name="Land M."/>
            <person name="Kyrpides N."/>
            <person name="Anderson I."/>
            <person name="Sanford R.A."/>
            <person name="Ritalahti K.M."/>
            <person name="Thomas H.S."/>
            <person name="Kirby J.R."/>
            <person name="Zhulin I.B."/>
            <person name="Loeffler F.E."/>
            <person name="Richardson P."/>
        </authorList>
    </citation>
    <scope>NUCLEOTIDE SEQUENCE [LARGE SCALE GENOMIC DNA]</scope>
    <source>
        <strain evidence="2 3">2CP-C</strain>
    </source>
</reference>
<dbReference type="eggNOG" id="COG1403">
    <property type="taxonomic scope" value="Bacteria"/>
</dbReference>
<dbReference type="Proteomes" id="UP000001935">
    <property type="component" value="Chromosome"/>
</dbReference>
<gene>
    <name evidence="2" type="ordered locus">Adeh_1011</name>
</gene>
<protein>
    <recommendedName>
        <fullName evidence="4">HNH endonuclease</fullName>
    </recommendedName>
</protein>
<evidence type="ECO:0008006" key="4">
    <source>
        <dbReference type="Google" id="ProtNLM"/>
    </source>
</evidence>
<feature type="region of interest" description="Disordered" evidence="1">
    <location>
        <begin position="241"/>
        <end position="271"/>
    </location>
</feature>
<accession>Q2IPQ4</accession>
<dbReference type="AlphaFoldDB" id="Q2IPQ4"/>
<evidence type="ECO:0000313" key="3">
    <source>
        <dbReference type="Proteomes" id="UP000001935"/>
    </source>
</evidence>
<proteinExistence type="predicted"/>
<organism evidence="2 3">
    <name type="scientific">Anaeromyxobacter dehalogenans (strain 2CP-C)</name>
    <dbReference type="NCBI Taxonomy" id="290397"/>
    <lineage>
        <taxon>Bacteria</taxon>
        <taxon>Pseudomonadati</taxon>
        <taxon>Myxococcota</taxon>
        <taxon>Myxococcia</taxon>
        <taxon>Myxococcales</taxon>
        <taxon>Cystobacterineae</taxon>
        <taxon>Anaeromyxobacteraceae</taxon>
        <taxon>Anaeromyxobacter</taxon>
    </lineage>
</organism>
<dbReference type="InterPro" id="IPR003615">
    <property type="entry name" value="HNH_nuc"/>
</dbReference>
<dbReference type="STRING" id="290397.Adeh_1011"/>